<feature type="region of interest" description="Disordered" evidence="1">
    <location>
        <begin position="403"/>
        <end position="705"/>
    </location>
</feature>
<feature type="region of interest" description="Disordered" evidence="1">
    <location>
        <begin position="719"/>
        <end position="742"/>
    </location>
</feature>
<dbReference type="PANTHER" id="PTHR11081:SF75">
    <property type="entry name" value="ENDONUCLEASE, PUTATIVE (AFU_ORTHOLOGUE AFUA_3G13260)-RELATED"/>
    <property type="match status" value="1"/>
</dbReference>
<dbReference type="RefSeq" id="XP_014177804.1">
    <property type="nucleotide sequence ID" value="XM_014322329.1"/>
</dbReference>
<dbReference type="VEuPathDB" id="FungiDB:A1Q1_03904"/>
<feature type="compositionally biased region" description="Polar residues" evidence="1">
    <location>
        <begin position="597"/>
        <end position="607"/>
    </location>
</feature>
<feature type="compositionally biased region" description="Low complexity" evidence="1">
    <location>
        <begin position="658"/>
        <end position="680"/>
    </location>
</feature>
<dbReference type="PANTHER" id="PTHR11081">
    <property type="entry name" value="FLAP ENDONUCLEASE FAMILY MEMBER"/>
    <property type="match status" value="1"/>
</dbReference>
<name>J4U9G7_TRIAS</name>
<dbReference type="KEGG" id="tasa:A1Q1_03904"/>
<sequence>MFFRIVAMLQHPLTSDGPRRPSLKRGKSVGGHFGLHDEESKKLKNMLSAWGIAWIQAEAELAVLNRVGKIDAVLSDDADAFIFGARVVIRNKAAGGPQASSKDAHAREYVLFRFDDIAKRMISEDSALQTHEDCHLAMVLVALLAGGDYEPQGIAAIAGHTRALVHYLADTDRFAQRLRTWREQLVEELQYDLSGHVGRKHKVLAERLSAIDEETLLGQLPLEAYLRPVVTPPMEREQHWRPLTISEAVNFGRGTLAGAAEVCERYFEWGQPDLVVRRFAAKNSVFSAAIVSSALKSETLSESAVVRVHDIKPSKLDTGYRDVRVDCNWAAYEDQCRSAMVGSRPDPSTLPPEMRRELGLVEVARPAAAQSSAAASRVTLPEYLVRKAWPSVLDVYEKEQAERAASKGEKGKAKSTKPKKQTIKDSGNMNIRHFMTQMSSSQARPHPAVVPEPSSVSPPIESVSRPTGAARSPVPSIFSESPSPRRRGSEPSPVPTSPSPPPVETSFSPSPPPSSRRRDQPRLFFTDSEGSDLEAESERCTARDSVQERGTERVPEHEPEPEPESDHDDSVVVIESPALQASIPQLSPSKRGRRAGSKNSSSRSTTPVPKRSAASFTRAGSTGEGTKDDPISLSDSDDEDEFPMLRAAPIKGARPIRTTAAPTSSSAASKPRSRATASKSPPKPRSPPKTKKTTPLAASAAPAEQQTLLQGFFKPTAKVGGAAASASKPKAKPRKEKKEKYRVEEKDGVEVYHFL</sequence>
<feature type="compositionally biased region" description="Low complexity" evidence="1">
    <location>
        <begin position="719"/>
        <end position="728"/>
    </location>
</feature>
<feature type="domain" description="XPG-I" evidence="2">
    <location>
        <begin position="48"/>
        <end position="123"/>
    </location>
</feature>
<evidence type="ECO:0000256" key="1">
    <source>
        <dbReference type="SAM" id="MobiDB-lite"/>
    </source>
</evidence>
<dbReference type="InterPro" id="IPR029060">
    <property type="entry name" value="PIN-like_dom_sf"/>
</dbReference>
<evidence type="ECO:0000313" key="4">
    <source>
        <dbReference type="Proteomes" id="UP000002748"/>
    </source>
</evidence>
<dbReference type="SMART" id="SM00484">
    <property type="entry name" value="XPGI"/>
    <property type="match status" value="1"/>
</dbReference>
<dbReference type="HOGENOM" id="CLU_021437_0_0_1"/>
<proteinExistence type="predicted"/>
<feature type="compositionally biased region" description="Basic and acidic residues" evidence="1">
    <location>
        <begin position="536"/>
        <end position="560"/>
    </location>
</feature>
<feature type="compositionally biased region" description="Low complexity" evidence="1">
    <location>
        <begin position="693"/>
        <end position="703"/>
    </location>
</feature>
<dbReference type="GeneID" id="25987417"/>
<protein>
    <recommendedName>
        <fullName evidence="2">XPG-I domain-containing protein</fullName>
    </recommendedName>
</protein>
<dbReference type="SUPFAM" id="SSF88723">
    <property type="entry name" value="PIN domain-like"/>
    <property type="match status" value="1"/>
</dbReference>
<dbReference type="InterPro" id="IPR006084">
    <property type="entry name" value="XPG/Rad2"/>
</dbReference>
<dbReference type="AlphaFoldDB" id="J4U9G7"/>
<dbReference type="OrthoDB" id="2959108at2759"/>
<organism evidence="3 4">
    <name type="scientific">Trichosporon asahii var. asahii (strain ATCC 90039 / CBS 2479 / JCM 2466 / KCTC 7840 / NBRC 103889/ NCYC 2677 / UAMH 7654)</name>
    <name type="common">Yeast</name>
    <dbReference type="NCBI Taxonomy" id="1186058"/>
    <lineage>
        <taxon>Eukaryota</taxon>
        <taxon>Fungi</taxon>
        <taxon>Dikarya</taxon>
        <taxon>Basidiomycota</taxon>
        <taxon>Agaricomycotina</taxon>
        <taxon>Tremellomycetes</taxon>
        <taxon>Trichosporonales</taxon>
        <taxon>Trichosporonaceae</taxon>
        <taxon>Trichosporon</taxon>
    </lineage>
</organism>
<feature type="compositionally biased region" description="Pro residues" evidence="1">
    <location>
        <begin position="492"/>
        <end position="514"/>
    </location>
</feature>
<accession>J4U9G7</accession>
<dbReference type="GO" id="GO:0017108">
    <property type="term" value="F:5'-flap endonuclease activity"/>
    <property type="evidence" value="ECO:0007669"/>
    <property type="project" value="TreeGrafter"/>
</dbReference>
<feature type="compositionally biased region" description="Low complexity" evidence="1">
    <location>
        <begin position="445"/>
        <end position="466"/>
    </location>
</feature>
<feature type="compositionally biased region" description="Basic and acidic residues" evidence="1">
    <location>
        <begin position="403"/>
        <end position="412"/>
    </location>
</feature>
<evidence type="ECO:0000259" key="2">
    <source>
        <dbReference type="SMART" id="SM00484"/>
    </source>
</evidence>
<reference evidence="3 4" key="1">
    <citation type="journal article" date="2012" name="Eukaryot. Cell">
        <title>Draft genome sequence of CBS 2479, the standard type strain of Trichosporon asahii.</title>
        <authorList>
            <person name="Yang R.Y."/>
            <person name="Li H.T."/>
            <person name="Zhu H."/>
            <person name="Zhou G.P."/>
            <person name="Wang M."/>
            <person name="Wang L."/>
        </authorList>
    </citation>
    <scope>NUCLEOTIDE SEQUENCE [LARGE SCALE GENOMIC DNA]</scope>
    <source>
        <strain evidence="4">ATCC 90039 / CBS 2479 / JCM 2466 / KCTC 7840 / NCYC 2677 / UAMH 7654</strain>
    </source>
</reference>
<gene>
    <name evidence="3" type="ORF">A1Q1_03904</name>
</gene>
<dbReference type="InterPro" id="IPR006086">
    <property type="entry name" value="XPG-I_dom"/>
</dbReference>
<evidence type="ECO:0000313" key="3">
    <source>
        <dbReference type="EMBL" id="EJT47275.1"/>
    </source>
</evidence>
<comment type="caution">
    <text evidence="3">The sequence shown here is derived from an EMBL/GenBank/DDBJ whole genome shotgun (WGS) entry which is preliminary data.</text>
</comment>
<dbReference type="Gene3D" id="3.40.50.1010">
    <property type="entry name" value="5'-nuclease"/>
    <property type="match status" value="1"/>
</dbReference>
<dbReference type="Pfam" id="PF00867">
    <property type="entry name" value="XPG_I"/>
    <property type="match status" value="1"/>
</dbReference>
<dbReference type="Proteomes" id="UP000002748">
    <property type="component" value="Unassembled WGS sequence"/>
</dbReference>
<dbReference type="EMBL" id="ALBS01000258">
    <property type="protein sequence ID" value="EJT47275.1"/>
    <property type="molecule type" value="Genomic_DNA"/>
</dbReference>
<dbReference type="GO" id="GO:0006974">
    <property type="term" value="P:DNA damage response"/>
    <property type="evidence" value="ECO:0007669"/>
    <property type="project" value="UniProtKB-ARBA"/>
</dbReference>